<protein>
    <recommendedName>
        <fullName evidence="6">C-type lectin domain-containing protein</fullName>
    </recommendedName>
</protein>
<evidence type="ECO:0000256" key="2">
    <source>
        <dbReference type="ARBA" id="ARBA00022525"/>
    </source>
</evidence>
<keyword evidence="4" id="KW-0430">Lectin</keyword>
<keyword evidence="8" id="KW-1185">Reference proteome</keyword>
<name>A0A2J7QVU4_9NEOP</name>
<reference evidence="7 8" key="1">
    <citation type="submission" date="2017-12" db="EMBL/GenBank/DDBJ databases">
        <title>Hemimetabolous genomes reveal molecular basis of termite eusociality.</title>
        <authorList>
            <person name="Harrison M.C."/>
            <person name="Jongepier E."/>
            <person name="Robertson H.M."/>
            <person name="Arning N."/>
            <person name="Bitard-Feildel T."/>
            <person name="Chao H."/>
            <person name="Childers C.P."/>
            <person name="Dinh H."/>
            <person name="Doddapaneni H."/>
            <person name="Dugan S."/>
            <person name="Gowin J."/>
            <person name="Greiner C."/>
            <person name="Han Y."/>
            <person name="Hu H."/>
            <person name="Hughes D.S.T."/>
            <person name="Huylmans A.-K."/>
            <person name="Kemena C."/>
            <person name="Kremer L.P.M."/>
            <person name="Lee S.L."/>
            <person name="Lopez-Ezquerra A."/>
            <person name="Mallet L."/>
            <person name="Monroy-Kuhn J.M."/>
            <person name="Moser A."/>
            <person name="Murali S.C."/>
            <person name="Muzny D.M."/>
            <person name="Otani S."/>
            <person name="Piulachs M.-D."/>
            <person name="Poelchau M."/>
            <person name="Qu J."/>
            <person name="Schaub F."/>
            <person name="Wada-Katsumata A."/>
            <person name="Worley K.C."/>
            <person name="Xie Q."/>
            <person name="Ylla G."/>
            <person name="Poulsen M."/>
            <person name="Gibbs R.A."/>
            <person name="Schal C."/>
            <person name="Richards S."/>
            <person name="Belles X."/>
            <person name="Korb J."/>
            <person name="Bornberg-Bauer E."/>
        </authorList>
    </citation>
    <scope>NUCLEOTIDE SEQUENCE [LARGE SCALE GENOMIC DNA]</scope>
    <source>
        <tissue evidence="7">Whole body</tissue>
    </source>
</reference>
<evidence type="ECO:0000256" key="3">
    <source>
        <dbReference type="ARBA" id="ARBA00022729"/>
    </source>
</evidence>
<dbReference type="GO" id="GO:0005615">
    <property type="term" value="C:extracellular space"/>
    <property type="evidence" value="ECO:0007669"/>
    <property type="project" value="TreeGrafter"/>
</dbReference>
<feature type="compositionally biased region" description="Polar residues" evidence="5">
    <location>
        <begin position="338"/>
        <end position="358"/>
    </location>
</feature>
<evidence type="ECO:0000313" key="8">
    <source>
        <dbReference type="Proteomes" id="UP000235965"/>
    </source>
</evidence>
<evidence type="ECO:0000259" key="6">
    <source>
        <dbReference type="PROSITE" id="PS50041"/>
    </source>
</evidence>
<gene>
    <name evidence="7" type="ORF">B7P43_G12960</name>
</gene>
<dbReference type="SUPFAM" id="SSF56436">
    <property type="entry name" value="C-type lectin-like"/>
    <property type="match status" value="1"/>
</dbReference>
<dbReference type="PROSITE" id="PS50041">
    <property type="entry name" value="C_TYPE_LECTIN_2"/>
    <property type="match status" value="1"/>
</dbReference>
<sequence>MAQRPITPEVSGARADTTCQFLILKISLKPKYEITQRCTTSSTLLQVRRQSLLDFYLIQTCSRSMMKAIARARLPTPEQCALFALQKRGLAFNFSPPGLMESRSTCIVCDCPEFETLTSLKKDLRYDYYSLYGNPLPSINHTCIPKVGVFLLHLERLNFSHALNSCRTKDSELAHVISETRTTALSALVKQMRVSRAPKRAYIGLDDTKVEGRFVTTTGEPLNCFDYVAWAPSEPRDRLADEDCVALGGNKQWQVSRCSAKLPYLCELWPGGDQPADTTIRLTKCAELQNSGERKSCFDGDTPASKTNKFKRCWSGIKYMKKLPSVFKWDVHFRTAQNGTEKAMTPQNGTENATSSQNRTEKPSVM</sequence>
<dbReference type="AlphaFoldDB" id="A0A2J7QVU4"/>
<dbReference type="EMBL" id="NEVH01009771">
    <property type="protein sequence ID" value="PNF32703.1"/>
    <property type="molecule type" value="Genomic_DNA"/>
</dbReference>
<evidence type="ECO:0000256" key="1">
    <source>
        <dbReference type="ARBA" id="ARBA00004613"/>
    </source>
</evidence>
<dbReference type="PANTHER" id="PTHR22799">
    <property type="entry name" value="TETRANECTIN-RELATED"/>
    <property type="match status" value="1"/>
</dbReference>
<keyword evidence="2" id="KW-0964">Secreted</keyword>
<dbReference type="Proteomes" id="UP000235965">
    <property type="component" value="Unassembled WGS sequence"/>
</dbReference>
<proteinExistence type="predicted"/>
<feature type="region of interest" description="Disordered" evidence="5">
    <location>
        <begin position="338"/>
        <end position="366"/>
    </location>
</feature>
<dbReference type="Pfam" id="PF00059">
    <property type="entry name" value="Lectin_C"/>
    <property type="match status" value="1"/>
</dbReference>
<feature type="domain" description="C-type lectin" evidence="6">
    <location>
        <begin position="150"/>
        <end position="267"/>
    </location>
</feature>
<evidence type="ECO:0000256" key="5">
    <source>
        <dbReference type="SAM" id="MobiDB-lite"/>
    </source>
</evidence>
<comment type="caution">
    <text evidence="7">The sequence shown here is derived from an EMBL/GenBank/DDBJ whole genome shotgun (WGS) entry which is preliminary data.</text>
</comment>
<dbReference type="InterPro" id="IPR051663">
    <property type="entry name" value="CLec_Tetranectin-domain"/>
</dbReference>
<dbReference type="STRING" id="105785.A0A2J7QVU4"/>
<comment type="subcellular location">
    <subcellularLocation>
        <location evidence="1">Secreted</location>
    </subcellularLocation>
</comment>
<evidence type="ECO:0000256" key="4">
    <source>
        <dbReference type="ARBA" id="ARBA00022734"/>
    </source>
</evidence>
<dbReference type="InParanoid" id="A0A2J7QVU4"/>
<dbReference type="SMART" id="SM00034">
    <property type="entry name" value="CLECT"/>
    <property type="match status" value="1"/>
</dbReference>
<dbReference type="InterPro" id="IPR016186">
    <property type="entry name" value="C-type_lectin-like/link_sf"/>
</dbReference>
<dbReference type="PANTHER" id="PTHR22799:SF1">
    <property type="entry name" value="C-TYPE LECTIN DOMAIN FAMILY 11 MEMBER A"/>
    <property type="match status" value="1"/>
</dbReference>
<dbReference type="Gene3D" id="3.10.100.10">
    <property type="entry name" value="Mannose-Binding Protein A, subunit A"/>
    <property type="match status" value="1"/>
</dbReference>
<dbReference type="GO" id="GO:0030246">
    <property type="term" value="F:carbohydrate binding"/>
    <property type="evidence" value="ECO:0007669"/>
    <property type="project" value="UniProtKB-KW"/>
</dbReference>
<dbReference type="OrthoDB" id="8066719at2759"/>
<dbReference type="InterPro" id="IPR001304">
    <property type="entry name" value="C-type_lectin-like"/>
</dbReference>
<dbReference type="GO" id="GO:0008083">
    <property type="term" value="F:growth factor activity"/>
    <property type="evidence" value="ECO:0007669"/>
    <property type="project" value="TreeGrafter"/>
</dbReference>
<organism evidence="7 8">
    <name type="scientific">Cryptotermes secundus</name>
    <dbReference type="NCBI Taxonomy" id="105785"/>
    <lineage>
        <taxon>Eukaryota</taxon>
        <taxon>Metazoa</taxon>
        <taxon>Ecdysozoa</taxon>
        <taxon>Arthropoda</taxon>
        <taxon>Hexapoda</taxon>
        <taxon>Insecta</taxon>
        <taxon>Pterygota</taxon>
        <taxon>Neoptera</taxon>
        <taxon>Polyneoptera</taxon>
        <taxon>Dictyoptera</taxon>
        <taxon>Blattodea</taxon>
        <taxon>Blattoidea</taxon>
        <taxon>Termitoidae</taxon>
        <taxon>Kalotermitidae</taxon>
        <taxon>Cryptotermitinae</taxon>
        <taxon>Cryptotermes</taxon>
    </lineage>
</organism>
<keyword evidence="3" id="KW-0732">Signal</keyword>
<dbReference type="InterPro" id="IPR016187">
    <property type="entry name" value="CTDL_fold"/>
</dbReference>
<evidence type="ECO:0000313" key="7">
    <source>
        <dbReference type="EMBL" id="PNF32703.1"/>
    </source>
</evidence>
<accession>A0A2J7QVU4</accession>